<proteinExistence type="predicted"/>
<reference evidence="2" key="1">
    <citation type="submission" date="2021-06" db="EMBL/GenBank/DDBJ databases">
        <authorList>
            <person name="Arsene-Ploetze F."/>
        </authorList>
    </citation>
    <scope>NUCLEOTIDE SEQUENCE</scope>
    <source>
        <strain evidence="2">SBRY1</strain>
    </source>
</reference>
<gene>
    <name evidence="2" type="ORF">SBRY_50573</name>
</gene>
<evidence type="ECO:0000313" key="3">
    <source>
        <dbReference type="Proteomes" id="UP001153328"/>
    </source>
</evidence>
<feature type="compositionally biased region" description="Basic and acidic residues" evidence="1">
    <location>
        <begin position="448"/>
        <end position="457"/>
    </location>
</feature>
<feature type="compositionally biased region" description="Basic residues" evidence="1">
    <location>
        <begin position="365"/>
        <end position="375"/>
    </location>
</feature>
<evidence type="ECO:0000313" key="2">
    <source>
        <dbReference type="EMBL" id="CAG7651274.1"/>
    </source>
</evidence>
<accession>A0A9W4MDL5</accession>
<feature type="compositionally biased region" description="Basic residues" evidence="1">
    <location>
        <begin position="226"/>
        <end position="245"/>
    </location>
</feature>
<name>A0A9W4MDL5_9ACTN</name>
<feature type="compositionally biased region" description="Basic residues" evidence="1">
    <location>
        <begin position="193"/>
        <end position="209"/>
    </location>
</feature>
<comment type="caution">
    <text evidence="2">The sequence shown here is derived from an EMBL/GenBank/DDBJ whole genome shotgun (WGS) entry which is preliminary data.</text>
</comment>
<dbReference type="Proteomes" id="UP001153328">
    <property type="component" value="Unassembled WGS sequence"/>
</dbReference>
<organism evidence="2 3">
    <name type="scientific">Actinacidiphila bryophytorum</name>
    <dbReference type="NCBI Taxonomy" id="1436133"/>
    <lineage>
        <taxon>Bacteria</taxon>
        <taxon>Bacillati</taxon>
        <taxon>Actinomycetota</taxon>
        <taxon>Actinomycetes</taxon>
        <taxon>Kitasatosporales</taxon>
        <taxon>Streptomycetaceae</taxon>
        <taxon>Actinacidiphila</taxon>
    </lineage>
</organism>
<feature type="region of interest" description="Disordered" evidence="1">
    <location>
        <begin position="135"/>
        <end position="209"/>
    </location>
</feature>
<protein>
    <submittedName>
        <fullName evidence="2">Uncharacterized protein</fullName>
    </submittedName>
</protein>
<feature type="compositionally biased region" description="Basic residues" evidence="1">
    <location>
        <begin position="419"/>
        <end position="430"/>
    </location>
</feature>
<feature type="compositionally biased region" description="Low complexity" evidence="1">
    <location>
        <begin position="8"/>
        <end position="36"/>
    </location>
</feature>
<dbReference type="AlphaFoldDB" id="A0A9W4MDL5"/>
<keyword evidence="3" id="KW-1185">Reference proteome</keyword>
<feature type="compositionally biased region" description="Low complexity" evidence="1">
    <location>
        <begin position="381"/>
        <end position="392"/>
    </location>
</feature>
<feature type="region of interest" description="Disordered" evidence="1">
    <location>
        <begin position="1"/>
        <end position="91"/>
    </location>
</feature>
<feature type="compositionally biased region" description="Basic residues" evidence="1">
    <location>
        <begin position="322"/>
        <end position="355"/>
    </location>
</feature>
<feature type="compositionally biased region" description="Low complexity" evidence="1">
    <location>
        <begin position="65"/>
        <end position="81"/>
    </location>
</feature>
<feature type="compositionally biased region" description="Polar residues" evidence="1">
    <location>
        <begin position="37"/>
        <end position="57"/>
    </location>
</feature>
<feature type="compositionally biased region" description="Low complexity" evidence="1">
    <location>
        <begin position="431"/>
        <end position="443"/>
    </location>
</feature>
<feature type="region of interest" description="Disordered" evidence="1">
    <location>
        <begin position="226"/>
        <end position="488"/>
    </location>
</feature>
<feature type="compositionally biased region" description="Basic and acidic residues" evidence="1">
    <location>
        <begin position="254"/>
        <end position="280"/>
    </location>
</feature>
<evidence type="ECO:0000256" key="1">
    <source>
        <dbReference type="SAM" id="MobiDB-lite"/>
    </source>
</evidence>
<feature type="compositionally biased region" description="Basic residues" evidence="1">
    <location>
        <begin position="290"/>
        <end position="308"/>
    </location>
</feature>
<sequence length="488" mass="53558">MSATSTISPATGGSTATRSSSSTSSTAVRTPASATSDASNTGTGWVSRTYATPSSPATAGFFPMPSSSSCISSARSRPSPRWCAATRPATPSCPPTGAPFWPAFPDHPATGGHRVHLSSPPITTAYPPCRDHRIGRLHRLPSRPGAAPGRHHRHRPRPPRRRHRPVGRRQPRAANRAARLRAGDGGPADVRRRAGAARRRSGLPPRRRARCPALVGAAVQLLRAVQHPRHPARYGRRREARRPPRRGGLVLQRLRADGRPTEPRDRPPAPRLALRGDEACRGTALPGTRRPVRLPHQRGRPPLLHRLRPPAARGHVHPPGTARRHRGHLAPHLRRRTPTARLHVHRRHRDRHPGRCLRPGGHRSGERRRRWQRLSRRGDAARGAADRPPVGRRVPHQPQRRRAGDQGGLLARPYPPRLGAHRRPRRRHPRAAAAPHRPRGAAGCLSEGLKHPHDHNRQGPSGRLFPPRRRALPVPCARGLAGDHAPAA</sequence>
<feature type="compositionally biased region" description="Basic residues" evidence="1">
    <location>
        <begin position="149"/>
        <end position="171"/>
    </location>
</feature>
<dbReference type="EMBL" id="CAJVAX010000019">
    <property type="protein sequence ID" value="CAG7651274.1"/>
    <property type="molecule type" value="Genomic_DNA"/>
</dbReference>